<name>A0A562S9B4_9BACT</name>
<dbReference type="SUPFAM" id="SSF69572">
    <property type="entry name" value="Activating enzymes of the ubiquitin-like proteins"/>
    <property type="match status" value="1"/>
</dbReference>
<dbReference type="Pfam" id="PF14459">
    <property type="entry name" value="Prok-E2_C"/>
    <property type="match status" value="1"/>
</dbReference>
<organism evidence="2 3">
    <name type="scientific">Lacibacter cauensis</name>
    <dbReference type="NCBI Taxonomy" id="510947"/>
    <lineage>
        <taxon>Bacteria</taxon>
        <taxon>Pseudomonadati</taxon>
        <taxon>Bacteroidota</taxon>
        <taxon>Chitinophagia</taxon>
        <taxon>Chitinophagales</taxon>
        <taxon>Chitinophagaceae</taxon>
        <taxon>Lacibacter</taxon>
    </lineage>
</organism>
<sequence>MGLAMYFDKAALGASQILQGYNREDFETRVMSVTIEIAFDTKAVTSPEGMATLDLLIRLLARFYPKLKISPLDSASCAYAEELKQLAIRINRFIEFSEDESLAVIVVGKTPITKEKNCFYVGSEEWTVHFSPINTVPIGNSNNPFGAGAAACFAVSNVFRAVFGDQLSNGHLDTDFSLSLLNFELTTSAEKIPIDGLKLSFNETFIVGVGAIGNGAVWALSRLQKLEGSIYLVDHEKVERSNLQRYVLTTENDEGHQKTSLYQRFTNSKVFIPYQGTWSDFLSVRQNWNLPLVALALDTSADRIAAQASLPKQIINAWTQPDDLGISRHNDFLKDACISCLYPAKSGGLTRAQLIAGSLGLLHRELEIRTLIHNDSSLDESWIKTIAVAKEIDFETLKPFIGLPISQFYSKVLCGGLITTNAKNQLTETPMAFQSALAGILLASELVLKITGIRTSEISALTRINLLKPITRYMNEPLLKVTHRDCICQDDDFKKQYRAKYCSV</sequence>
<proteinExistence type="predicted"/>
<dbReference type="EMBL" id="VLLE01000008">
    <property type="protein sequence ID" value="TWI77952.1"/>
    <property type="molecule type" value="Genomic_DNA"/>
</dbReference>
<dbReference type="AlphaFoldDB" id="A0A562S9B4"/>
<accession>A0A562S9B4</accession>
<dbReference type="InterPro" id="IPR035985">
    <property type="entry name" value="Ubiquitin-activating_enz"/>
</dbReference>
<feature type="domain" description="THIF-type NAD/FAD binding fold" evidence="1">
    <location>
        <begin position="198"/>
        <end position="264"/>
    </location>
</feature>
<protein>
    <submittedName>
        <fullName evidence="2">ThiF family protein</fullName>
    </submittedName>
</protein>
<dbReference type="OrthoDB" id="9804427at2"/>
<comment type="caution">
    <text evidence="2">The sequence shown here is derived from an EMBL/GenBank/DDBJ whole genome shotgun (WGS) entry which is preliminary data.</text>
</comment>
<gene>
    <name evidence="2" type="ORF">IQ13_4194</name>
</gene>
<dbReference type="Pfam" id="PF00899">
    <property type="entry name" value="ThiF"/>
    <property type="match status" value="1"/>
</dbReference>
<dbReference type="Gene3D" id="3.40.50.720">
    <property type="entry name" value="NAD(P)-binding Rossmann-like Domain"/>
    <property type="match status" value="1"/>
</dbReference>
<dbReference type="RefSeq" id="WP_144888651.1">
    <property type="nucleotide sequence ID" value="NZ_VLLE01000008.1"/>
</dbReference>
<reference evidence="2 3" key="1">
    <citation type="journal article" date="2015" name="Stand. Genomic Sci.">
        <title>Genomic Encyclopedia of Bacterial and Archaeal Type Strains, Phase III: the genomes of soil and plant-associated and newly described type strains.</title>
        <authorList>
            <person name="Whitman W.B."/>
            <person name="Woyke T."/>
            <person name="Klenk H.P."/>
            <person name="Zhou Y."/>
            <person name="Lilburn T.G."/>
            <person name="Beck B.J."/>
            <person name="De Vos P."/>
            <person name="Vandamme P."/>
            <person name="Eisen J.A."/>
            <person name="Garrity G."/>
            <person name="Hugenholtz P."/>
            <person name="Kyrpides N.C."/>
        </authorList>
    </citation>
    <scope>NUCLEOTIDE SEQUENCE [LARGE SCALE GENOMIC DNA]</scope>
    <source>
        <strain evidence="2 3">CGMCC 1.7271</strain>
    </source>
</reference>
<dbReference type="GO" id="GO:0008641">
    <property type="term" value="F:ubiquitin-like modifier activating enzyme activity"/>
    <property type="evidence" value="ECO:0007669"/>
    <property type="project" value="InterPro"/>
</dbReference>
<evidence type="ECO:0000313" key="2">
    <source>
        <dbReference type="EMBL" id="TWI77952.1"/>
    </source>
</evidence>
<keyword evidence="3" id="KW-1185">Reference proteome</keyword>
<dbReference type="Proteomes" id="UP000316167">
    <property type="component" value="Unassembled WGS sequence"/>
</dbReference>
<dbReference type="InterPro" id="IPR032864">
    <property type="entry name" value="Prok-E2_C"/>
</dbReference>
<evidence type="ECO:0000259" key="1">
    <source>
        <dbReference type="Pfam" id="PF00899"/>
    </source>
</evidence>
<evidence type="ECO:0000313" key="3">
    <source>
        <dbReference type="Proteomes" id="UP000316167"/>
    </source>
</evidence>
<dbReference type="InterPro" id="IPR000594">
    <property type="entry name" value="ThiF_NAD_FAD-bd"/>
</dbReference>